<dbReference type="AlphaFoldDB" id="A0A5R9GFC0"/>
<feature type="binding site" evidence="11">
    <location>
        <position position="151"/>
    </location>
    <ligand>
        <name>substrate</name>
    </ligand>
</feature>
<keyword evidence="2 11" id="KW-0963">Cytoplasm</keyword>
<dbReference type="HAMAP" id="MF_00354">
    <property type="entry name" value="Idi_2"/>
    <property type="match status" value="1"/>
</dbReference>
<feature type="binding site" evidence="11">
    <location>
        <position position="92"/>
    </location>
    <ligand>
        <name>FMN</name>
        <dbReference type="ChEBI" id="CHEBI:58210"/>
    </ligand>
</feature>
<dbReference type="RefSeq" id="WP_138193317.1">
    <property type="nucleotide sequence ID" value="NZ_VCIW01000003.1"/>
</dbReference>
<comment type="caution">
    <text evidence="14">The sequence shown here is derived from an EMBL/GenBank/DDBJ whole genome shotgun (WGS) entry which is preliminary data.</text>
</comment>
<keyword evidence="9 11" id="KW-0413">Isomerase</keyword>
<dbReference type="GO" id="GO:0070402">
    <property type="term" value="F:NADPH binding"/>
    <property type="evidence" value="ECO:0007669"/>
    <property type="project" value="UniProtKB-UniRule"/>
</dbReference>
<dbReference type="NCBIfam" id="TIGR02151">
    <property type="entry name" value="IPP_isom_2"/>
    <property type="match status" value="1"/>
</dbReference>
<evidence type="ECO:0000256" key="12">
    <source>
        <dbReference type="SAM" id="MobiDB-lite"/>
    </source>
</evidence>
<dbReference type="InterPro" id="IPR000262">
    <property type="entry name" value="FMN-dep_DH"/>
</dbReference>
<comment type="cofactor">
    <cofactor evidence="11">
        <name>Mg(2+)</name>
        <dbReference type="ChEBI" id="CHEBI:18420"/>
    </cofactor>
</comment>
<dbReference type="SMART" id="SM01240">
    <property type="entry name" value="IMPDH"/>
    <property type="match status" value="1"/>
</dbReference>
<dbReference type="GO" id="GO:0004452">
    <property type="term" value="F:isopentenyl-diphosphate delta-isomerase activity"/>
    <property type="evidence" value="ECO:0007669"/>
    <property type="project" value="UniProtKB-UniRule"/>
</dbReference>
<evidence type="ECO:0000256" key="2">
    <source>
        <dbReference type="ARBA" id="ARBA00022490"/>
    </source>
</evidence>
<comment type="cofactor">
    <cofactor evidence="11">
        <name>NADPH</name>
        <dbReference type="ChEBI" id="CHEBI:57783"/>
    </cofactor>
</comment>
<evidence type="ECO:0000256" key="10">
    <source>
        <dbReference type="ARBA" id="ARBA00025810"/>
    </source>
</evidence>
<evidence type="ECO:0000256" key="5">
    <source>
        <dbReference type="ARBA" id="ARBA00022723"/>
    </source>
</evidence>
<dbReference type="CDD" id="cd02811">
    <property type="entry name" value="IDI-2_FMN"/>
    <property type="match status" value="1"/>
</dbReference>
<comment type="caution">
    <text evidence="11">Lacks conserved residue(s) required for the propagation of feature annotation.</text>
</comment>
<dbReference type="GO" id="GO:0005737">
    <property type="term" value="C:cytoplasm"/>
    <property type="evidence" value="ECO:0007669"/>
    <property type="project" value="UniProtKB-SubCell"/>
</dbReference>
<evidence type="ECO:0000256" key="9">
    <source>
        <dbReference type="ARBA" id="ARBA00023235"/>
    </source>
</evidence>
<evidence type="ECO:0000313" key="15">
    <source>
        <dbReference type="Proteomes" id="UP000309676"/>
    </source>
</evidence>
<keyword evidence="8 11" id="KW-0414">Isoprene biosynthesis</keyword>
<dbReference type="EMBL" id="VCIW01000003">
    <property type="protein sequence ID" value="TLS53076.1"/>
    <property type="molecule type" value="Genomic_DNA"/>
</dbReference>
<keyword evidence="3 11" id="KW-0285">Flavoprotein</keyword>
<dbReference type="PANTHER" id="PTHR43665">
    <property type="entry name" value="ISOPENTENYL-DIPHOSPHATE DELTA-ISOMERASE"/>
    <property type="match status" value="1"/>
</dbReference>
<feature type="binding site" evidence="11">
    <location>
        <begin position="279"/>
        <end position="280"/>
    </location>
    <ligand>
        <name>FMN</name>
        <dbReference type="ChEBI" id="CHEBI:58210"/>
    </ligand>
</feature>
<comment type="catalytic activity">
    <reaction evidence="11">
        <text>isopentenyl diphosphate = dimethylallyl diphosphate</text>
        <dbReference type="Rhea" id="RHEA:23284"/>
        <dbReference type="ChEBI" id="CHEBI:57623"/>
        <dbReference type="ChEBI" id="CHEBI:128769"/>
        <dbReference type="EC" id="5.3.3.2"/>
    </reaction>
</comment>
<accession>A0A5R9GFC0</accession>
<evidence type="ECO:0000256" key="7">
    <source>
        <dbReference type="ARBA" id="ARBA00022857"/>
    </source>
</evidence>
<dbReference type="Pfam" id="PF01070">
    <property type="entry name" value="FMN_dh"/>
    <property type="match status" value="1"/>
</dbReference>
<dbReference type="GO" id="GO:0000287">
    <property type="term" value="F:magnesium ion binding"/>
    <property type="evidence" value="ECO:0007669"/>
    <property type="project" value="UniProtKB-UniRule"/>
</dbReference>
<dbReference type="OrthoDB" id="9795032at2"/>
<dbReference type="GO" id="GO:0016491">
    <property type="term" value="F:oxidoreductase activity"/>
    <property type="evidence" value="ECO:0007669"/>
    <property type="project" value="InterPro"/>
</dbReference>
<comment type="similarity">
    <text evidence="11">Belongs to the IPP isomerase type 2 family.</text>
</comment>
<evidence type="ECO:0000256" key="1">
    <source>
        <dbReference type="ARBA" id="ARBA00001917"/>
    </source>
</evidence>
<keyword evidence="5 11" id="KW-0479">Metal-binding</keyword>
<keyword evidence="15" id="KW-1185">Reference proteome</keyword>
<comment type="function">
    <text evidence="11">Involved in the biosynthesis of isoprenoids. Catalyzes the 1,3-allylic rearrangement of the homoallylic substrate isopentenyl (IPP) to its allylic isomer, dimethylallyl diphosphate (DMAPP).</text>
</comment>
<feature type="binding site" evidence="11">
    <location>
        <position position="121"/>
    </location>
    <ligand>
        <name>FMN</name>
        <dbReference type="ChEBI" id="CHEBI:58210"/>
    </ligand>
</feature>
<dbReference type="PIRSF" id="PIRSF003314">
    <property type="entry name" value="IPP_isomerase"/>
    <property type="match status" value="1"/>
</dbReference>
<feature type="domain" description="FMN-dependent dehydrogenase" evidence="13">
    <location>
        <begin position="166"/>
        <end position="323"/>
    </location>
</feature>
<gene>
    <name evidence="11" type="primary">fni</name>
    <name evidence="14" type="ORF">FE782_06825</name>
</gene>
<feature type="binding site" evidence="11">
    <location>
        <position position="213"/>
    </location>
    <ligand>
        <name>FMN</name>
        <dbReference type="ChEBI" id="CHEBI:58210"/>
    </ligand>
</feature>
<dbReference type="Proteomes" id="UP000309676">
    <property type="component" value="Unassembled WGS sequence"/>
</dbReference>
<dbReference type="SUPFAM" id="SSF51395">
    <property type="entry name" value="FMN-linked oxidoreductases"/>
    <property type="match status" value="1"/>
</dbReference>
<organism evidence="14 15">
    <name type="scientific">Paenibacillus antri</name>
    <dbReference type="NCBI Taxonomy" id="2582848"/>
    <lineage>
        <taxon>Bacteria</taxon>
        <taxon>Bacillati</taxon>
        <taxon>Bacillota</taxon>
        <taxon>Bacilli</taxon>
        <taxon>Bacillales</taxon>
        <taxon>Paenibacillaceae</taxon>
        <taxon>Paenibacillus</taxon>
    </lineage>
</organism>
<keyword evidence="6 11" id="KW-0460">Magnesium</keyword>
<proteinExistence type="inferred from homology"/>
<feature type="binding site" evidence="11">
    <location>
        <position position="183"/>
    </location>
    <ligand>
        <name>FMN</name>
        <dbReference type="ChEBI" id="CHEBI:58210"/>
    </ligand>
</feature>
<evidence type="ECO:0000256" key="8">
    <source>
        <dbReference type="ARBA" id="ARBA00023229"/>
    </source>
</evidence>
<evidence type="ECO:0000313" key="14">
    <source>
        <dbReference type="EMBL" id="TLS53076.1"/>
    </source>
</evidence>
<comment type="subcellular location">
    <subcellularLocation>
        <location evidence="11">Cytoplasm</location>
    </subcellularLocation>
</comment>
<feature type="region of interest" description="Disordered" evidence="12">
    <location>
        <begin position="1"/>
        <end position="20"/>
    </location>
</feature>
<comment type="cofactor">
    <cofactor evidence="1 11">
        <name>FMN</name>
        <dbReference type="ChEBI" id="CHEBI:58210"/>
    </cofactor>
</comment>
<dbReference type="Gene3D" id="3.20.20.70">
    <property type="entry name" value="Aldolase class I"/>
    <property type="match status" value="1"/>
</dbReference>
<name>A0A5R9GFC0_9BACL</name>
<dbReference type="GO" id="GO:0008299">
    <property type="term" value="P:isoprenoid biosynthetic process"/>
    <property type="evidence" value="ECO:0007669"/>
    <property type="project" value="UniProtKB-UniRule"/>
</dbReference>
<comment type="subunit">
    <text evidence="10 11">Homooctamer. Dimer of tetramers.</text>
</comment>
<feature type="binding site" evidence="11">
    <location>
        <position position="152"/>
    </location>
    <ligand>
        <name>Mg(2+)</name>
        <dbReference type="ChEBI" id="CHEBI:18420"/>
    </ligand>
</feature>
<evidence type="ECO:0000259" key="13">
    <source>
        <dbReference type="Pfam" id="PF01070"/>
    </source>
</evidence>
<evidence type="ECO:0000256" key="6">
    <source>
        <dbReference type="ARBA" id="ARBA00022842"/>
    </source>
</evidence>
<feature type="binding site" evidence="11">
    <location>
        <begin position="62"/>
        <end position="64"/>
    </location>
    <ligand>
        <name>FMN</name>
        <dbReference type="ChEBI" id="CHEBI:58210"/>
    </ligand>
</feature>
<dbReference type="InterPro" id="IPR011179">
    <property type="entry name" value="IPdP_isomerase"/>
</dbReference>
<feature type="compositionally biased region" description="Basic and acidic residues" evidence="12">
    <location>
        <begin position="1"/>
        <end position="12"/>
    </location>
</feature>
<dbReference type="EC" id="5.3.3.2" evidence="11"/>
<dbReference type="GO" id="GO:0010181">
    <property type="term" value="F:FMN binding"/>
    <property type="evidence" value="ECO:0007669"/>
    <property type="project" value="UniProtKB-UniRule"/>
</dbReference>
<protein>
    <recommendedName>
        <fullName evidence="11">Isopentenyl-diphosphate delta-isomerase</fullName>
        <shortName evidence="11">IPP isomerase</shortName>
        <ecNumber evidence="11">5.3.3.2</ecNumber>
    </recommendedName>
    <alternativeName>
        <fullName evidence="11">Isopentenyl diphosphate:dimethylallyl diphosphate isomerase</fullName>
    </alternativeName>
    <alternativeName>
        <fullName evidence="11">Isopentenyl pyrophosphate isomerase</fullName>
    </alternativeName>
    <alternativeName>
        <fullName evidence="11">Type 2 isopentenyl diphosphate isomerase</fullName>
        <shortName evidence="11">IDI-2</shortName>
    </alternativeName>
</protein>
<evidence type="ECO:0000256" key="3">
    <source>
        <dbReference type="ARBA" id="ARBA00022630"/>
    </source>
</evidence>
<feature type="binding site" evidence="11">
    <location>
        <begin position="258"/>
        <end position="260"/>
    </location>
    <ligand>
        <name>FMN</name>
        <dbReference type="ChEBI" id="CHEBI:58210"/>
    </ligand>
</feature>
<dbReference type="PANTHER" id="PTHR43665:SF1">
    <property type="entry name" value="ISOPENTENYL-DIPHOSPHATE DELTA-ISOMERASE"/>
    <property type="match status" value="1"/>
</dbReference>
<keyword evidence="4 11" id="KW-0288">FMN</keyword>
<evidence type="ECO:0000256" key="4">
    <source>
        <dbReference type="ARBA" id="ARBA00022643"/>
    </source>
</evidence>
<feature type="binding site" evidence="11">
    <location>
        <begin position="6"/>
        <end position="7"/>
    </location>
    <ligand>
        <name>substrate</name>
    </ligand>
</feature>
<keyword evidence="7 11" id="KW-0521">NADP</keyword>
<sequence length="359" mass="38240">MTRMSRKMDHVRHALASGQSGRNGLSEVRFVHNPLPDTSVSHISLTTRIGELTMRSPILINAMTGGAAETEEINYGLGEAARLTGVAMAVGSQMAALRDPALEASYAAARRANPDGLLFANLGSEATPEQAKRAVEMIRADALQIHLNVVQELVMPEGDRSFEGALRRIERIVRNVDVPVIAKEVGFGMTMSAASRLLSVGVSAVDCGGSGGTNFARIENARRDRPIPWFDDWGNTTAVSLLEAKEAAPAGRLIGSGGIRNGMEAAKSIALGADAVGLAGALLRKLREEGVEAVAASIRDLQEELRLVMTAVGARTIPELQSAPVVIVGDTAEWCAARGVDIRKYARRAVRPERETDSE</sequence>
<dbReference type="InterPro" id="IPR013785">
    <property type="entry name" value="Aldolase_TIM"/>
</dbReference>
<reference evidence="14 15" key="1">
    <citation type="submission" date="2019-05" db="EMBL/GenBank/DDBJ databases">
        <authorList>
            <person name="Narsing Rao M.P."/>
            <person name="Li W.J."/>
        </authorList>
    </citation>
    <scope>NUCLEOTIDE SEQUENCE [LARGE SCALE GENOMIC DNA]</scope>
    <source>
        <strain evidence="14 15">SYSU_K30003</strain>
    </source>
</reference>
<evidence type="ECO:0000256" key="11">
    <source>
        <dbReference type="HAMAP-Rule" id="MF_00354"/>
    </source>
</evidence>